<dbReference type="InterPro" id="IPR038765">
    <property type="entry name" value="Papain-like_cys_pep_sf"/>
</dbReference>
<reference evidence="2 3" key="1">
    <citation type="submission" date="2019-07" db="EMBL/GenBank/DDBJ databases">
        <title>Whole genome shotgun sequence of Chryseobacterium lathyri NBRC 105250.</title>
        <authorList>
            <person name="Hosoyama A."/>
            <person name="Uohara A."/>
            <person name="Ohji S."/>
            <person name="Ichikawa N."/>
        </authorList>
    </citation>
    <scope>NUCLEOTIDE SEQUENCE [LARGE SCALE GENOMIC DNA]</scope>
    <source>
        <strain evidence="2 3">NBRC 105250</strain>
    </source>
</reference>
<gene>
    <name evidence="2" type="ORF">CLA01_39890</name>
</gene>
<evidence type="ECO:0000313" key="2">
    <source>
        <dbReference type="EMBL" id="GEN73917.1"/>
    </source>
</evidence>
<proteinExistence type="predicted"/>
<protein>
    <recommendedName>
        <fullName evidence="4">Peptidase C39-like domain-containing protein</fullName>
    </recommendedName>
</protein>
<feature type="region of interest" description="Disordered" evidence="1">
    <location>
        <begin position="61"/>
        <end position="81"/>
    </location>
</feature>
<organism evidence="2 3">
    <name type="scientific">Chryseobacterium lathyri</name>
    <dbReference type="NCBI Taxonomy" id="395933"/>
    <lineage>
        <taxon>Bacteria</taxon>
        <taxon>Pseudomonadati</taxon>
        <taxon>Bacteroidota</taxon>
        <taxon>Flavobacteriia</taxon>
        <taxon>Flavobacteriales</taxon>
        <taxon>Weeksellaceae</taxon>
        <taxon>Chryseobacterium group</taxon>
        <taxon>Chryseobacterium</taxon>
    </lineage>
</organism>
<evidence type="ECO:0000313" key="3">
    <source>
        <dbReference type="Proteomes" id="UP000321150"/>
    </source>
</evidence>
<evidence type="ECO:0008006" key="4">
    <source>
        <dbReference type="Google" id="ProtNLM"/>
    </source>
</evidence>
<accession>A0A511YFD9</accession>
<dbReference type="SUPFAM" id="SSF54001">
    <property type="entry name" value="Cysteine proteinases"/>
    <property type="match status" value="1"/>
</dbReference>
<dbReference type="RefSeq" id="WP_111959764.1">
    <property type="nucleotide sequence ID" value="NZ_BJYI01000022.1"/>
</dbReference>
<dbReference type="EMBL" id="BJYI01000022">
    <property type="protein sequence ID" value="GEN73917.1"/>
    <property type="molecule type" value="Genomic_DNA"/>
</dbReference>
<name>A0A511YFD9_9FLAO</name>
<comment type="caution">
    <text evidence="2">The sequence shown here is derived from an EMBL/GenBank/DDBJ whole genome shotgun (WGS) entry which is preliminary data.</text>
</comment>
<evidence type="ECO:0000256" key="1">
    <source>
        <dbReference type="SAM" id="MobiDB-lite"/>
    </source>
</evidence>
<dbReference type="Proteomes" id="UP000321150">
    <property type="component" value="Unassembled WGS sequence"/>
</dbReference>
<dbReference type="OrthoDB" id="1278581at2"/>
<dbReference type="AlphaFoldDB" id="A0A511YFD9"/>
<sequence length="284" mass="31327">MTQRKKLNLKELELQLPAIETNETKIILGGNDYEDGIFHLINEDGDTIVYIVENSDGGPIGGGNNVGGNDANGDDNNVDQGDLDHYYDYDYDDGGGDNAGDWDADDGGAVGEFHDGSYYISDFNNLPDTETQINQNACVQTVMEYLHEFFTGVDDQGPWETSVIDWYQDQFGTNPLLTGMSSDNIQATLDHFFNIDVYTTPILEDQIKNSLVEGHPFFASIGVDGNDNGFDINDPGDWAHAICIVGWNPEHNSFIYYDPADGSYKDTYTSPITYLGGYSISGLK</sequence>